<evidence type="ECO:0000313" key="2">
    <source>
        <dbReference type="EMBL" id="ADW72638.1"/>
    </source>
</evidence>
<dbReference type="EMBL" id="CP002505">
    <property type="protein sequence ID" value="ADW72638.1"/>
    <property type="molecule type" value="Genomic_DNA"/>
</dbReference>
<dbReference type="InterPro" id="IPR050266">
    <property type="entry name" value="AB_hydrolase_sf"/>
</dbReference>
<evidence type="ECO:0000313" key="5">
    <source>
        <dbReference type="Proteomes" id="UP001598201"/>
    </source>
</evidence>
<dbReference type="GO" id="GO:0016020">
    <property type="term" value="C:membrane"/>
    <property type="evidence" value="ECO:0007669"/>
    <property type="project" value="TreeGrafter"/>
</dbReference>
<organism evidence="2 4">
    <name type="scientific">Rahnella sp. (strain Y9602)</name>
    <dbReference type="NCBI Taxonomy" id="2703885"/>
    <lineage>
        <taxon>Bacteria</taxon>
        <taxon>Pseudomonadati</taxon>
        <taxon>Pseudomonadota</taxon>
        <taxon>Gammaproteobacteria</taxon>
        <taxon>Enterobacterales</taxon>
        <taxon>Yersiniaceae</taxon>
        <taxon>Rahnella</taxon>
    </lineage>
</organism>
<dbReference type="GeneID" id="95418285"/>
<dbReference type="GO" id="GO:0046464">
    <property type="term" value="P:acylglycerol catabolic process"/>
    <property type="evidence" value="ECO:0007669"/>
    <property type="project" value="TreeGrafter"/>
</dbReference>
<reference evidence="4" key="1">
    <citation type="submission" date="2011-01" db="EMBL/GenBank/DDBJ databases">
        <title>Complete sequence of chromosome of Rahnella sp. Y9602.</title>
        <authorList>
            <consortium name="US DOE Joint Genome Institute"/>
            <person name="Lucas S."/>
            <person name="Copeland A."/>
            <person name="Lapidus A."/>
            <person name="Cheng J.-F."/>
            <person name="Goodwin L."/>
            <person name="Pitluck S."/>
            <person name="Lu M."/>
            <person name="Detter J.C."/>
            <person name="Han C."/>
            <person name="Tapia R."/>
            <person name="Land M."/>
            <person name="Hauser L."/>
            <person name="Kyrpides N."/>
            <person name="Ivanova N."/>
            <person name="Ovchinnikova G."/>
            <person name="Pagani I."/>
            <person name="Sobecky P.A."/>
            <person name="Martinez R.J."/>
            <person name="Woyke T."/>
        </authorList>
    </citation>
    <scope>NUCLEOTIDE SEQUENCE [LARGE SCALE GENOMIC DNA]</scope>
    <source>
        <strain evidence="4">Y9602</strain>
    </source>
</reference>
<dbReference type="PRINTS" id="PR00111">
    <property type="entry name" value="ABHYDROLASE"/>
</dbReference>
<reference evidence="3 5" key="3">
    <citation type="submission" date="2024-09" db="EMBL/GenBank/DDBJ databases">
        <title>Genomes of Rahnella.</title>
        <authorList>
            <person name="Mnguni F.C."/>
            <person name="Shin G.Y."/>
            <person name="Coutinho T."/>
        </authorList>
    </citation>
    <scope>NUCLEOTIDE SEQUENCE [LARGE SCALE GENOMIC DNA]</scope>
    <source>
        <strain evidence="3 5">20WA0057</strain>
    </source>
</reference>
<dbReference type="AlphaFoldDB" id="A0A0H3F6Y1"/>
<dbReference type="HOGENOM" id="CLU_020336_39_0_6"/>
<feature type="domain" description="AB hydrolase-1" evidence="1">
    <location>
        <begin position="24"/>
        <end position="124"/>
    </location>
</feature>
<evidence type="ECO:0000259" key="1">
    <source>
        <dbReference type="Pfam" id="PF00561"/>
    </source>
</evidence>
<keyword evidence="5" id="KW-1185">Reference proteome</keyword>
<dbReference type="Gene3D" id="3.40.50.1820">
    <property type="entry name" value="alpha/beta hydrolase"/>
    <property type="match status" value="1"/>
</dbReference>
<dbReference type="InterPro" id="IPR029058">
    <property type="entry name" value="AB_hydrolase_fold"/>
</dbReference>
<dbReference type="Proteomes" id="UP000007257">
    <property type="component" value="Chromosome"/>
</dbReference>
<dbReference type="InterPro" id="IPR000073">
    <property type="entry name" value="AB_hydrolase_1"/>
</dbReference>
<dbReference type="PANTHER" id="PTHR43798:SF5">
    <property type="entry name" value="MONOACYLGLYCEROL LIPASE ABHD6"/>
    <property type="match status" value="1"/>
</dbReference>
<dbReference type="eggNOG" id="COG0596">
    <property type="taxonomic scope" value="Bacteria"/>
</dbReference>
<keyword evidence="2" id="KW-0378">Hydrolase</keyword>
<dbReference type="KEGG" id="rah:Rahaq_1015"/>
<protein>
    <submittedName>
        <fullName evidence="3">Alpha/beta fold hydrolase</fullName>
    </submittedName>
    <submittedName>
        <fullName evidence="2">Alpha/beta hydrolase fold protein</fullName>
    </submittedName>
</protein>
<reference evidence="2 4" key="2">
    <citation type="journal article" date="2012" name="J. Bacteriol.">
        <title>Complete Genome Sequence of Rahnella sp. Strain Y9602, a Gammaproteobacterium Isolate from Metal- and Radionuclide-Contaminated Soil.</title>
        <authorList>
            <person name="Martinez R.J."/>
            <person name="Bruce D."/>
            <person name="Detter C."/>
            <person name="Goodwin L.A."/>
            <person name="Han J."/>
            <person name="Han C.S."/>
            <person name="Held B."/>
            <person name="Land M.L."/>
            <person name="Mikhailova N."/>
            <person name="Nolan M."/>
            <person name="Pennacchio L."/>
            <person name="Pitluck S."/>
            <person name="Tapia R."/>
            <person name="Woyke T."/>
            <person name="Sobecky P.A."/>
        </authorList>
    </citation>
    <scope>NUCLEOTIDE SEQUENCE [LARGE SCALE GENOMIC DNA]</scope>
    <source>
        <strain evidence="2 4">Y9602</strain>
    </source>
</reference>
<name>A0A0H3F6Y1_RAHSY</name>
<proteinExistence type="predicted"/>
<dbReference type="SUPFAM" id="SSF53474">
    <property type="entry name" value="alpha/beta-Hydrolases"/>
    <property type="match status" value="1"/>
</dbReference>
<dbReference type="Pfam" id="PF00561">
    <property type="entry name" value="Abhydrolase_1"/>
    <property type="match status" value="1"/>
</dbReference>
<dbReference type="Proteomes" id="UP001598201">
    <property type="component" value="Unassembled WGS sequence"/>
</dbReference>
<dbReference type="RefSeq" id="WP_013574343.1">
    <property type="nucleotide sequence ID" value="NC_015061.1"/>
</dbReference>
<evidence type="ECO:0000313" key="4">
    <source>
        <dbReference type="Proteomes" id="UP000007257"/>
    </source>
</evidence>
<sequence length="258" mass="27735">MKSFKVPGMEMQLRFHELPGLGVPLVFLHGLGCAASCDFPRVATDASLRPRRSLLLDFAGSGYSDKPDDFSYSLRAHTDCVIAWLESLGVPQVNLIGHSMGGSIAIMVAAQRPDLIQRLIVAEPNLDAGGGTFSRAVTQYSEEAYLREGHTHLIDVAVRGNNHIWAGCMSIASPLAIHRQAVGLVKGETVSWREQLYQLEMPATVLFGEFSLPEPDVAVLPQHGVQTAIVPQAGHSMMWENPTGVAAAINAALNTGAL</sequence>
<gene>
    <name evidence="2" type="ordered locus">Rahaq_1015</name>
    <name evidence="3" type="ORF">ACFPK4_12145</name>
</gene>
<dbReference type="OrthoDB" id="5853561at2"/>
<accession>A0A0H3F6Y1</accession>
<dbReference type="GO" id="GO:0047372">
    <property type="term" value="F:monoacylglycerol lipase activity"/>
    <property type="evidence" value="ECO:0007669"/>
    <property type="project" value="TreeGrafter"/>
</dbReference>
<evidence type="ECO:0000313" key="3">
    <source>
        <dbReference type="EMBL" id="MFD3224287.1"/>
    </source>
</evidence>
<dbReference type="EMBL" id="JBHUCJ010000025">
    <property type="protein sequence ID" value="MFD3224287.1"/>
    <property type="molecule type" value="Genomic_DNA"/>
</dbReference>
<dbReference type="PANTHER" id="PTHR43798">
    <property type="entry name" value="MONOACYLGLYCEROL LIPASE"/>
    <property type="match status" value="1"/>
</dbReference>